<dbReference type="PROSITE" id="PS51746">
    <property type="entry name" value="PPM_2"/>
    <property type="match status" value="1"/>
</dbReference>
<dbReference type="OMA" id="FYCANIG"/>
<dbReference type="AlphaFoldDB" id="D8QZF1"/>
<dbReference type="Proteomes" id="UP000001514">
    <property type="component" value="Unassembled WGS sequence"/>
</dbReference>
<dbReference type="GO" id="GO:0004722">
    <property type="term" value="F:protein serine/threonine phosphatase activity"/>
    <property type="evidence" value="ECO:0000318"/>
    <property type="project" value="GO_Central"/>
</dbReference>
<dbReference type="SMART" id="SM00332">
    <property type="entry name" value="PP2Cc"/>
    <property type="match status" value="1"/>
</dbReference>
<dbReference type="InParanoid" id="D8QZF1"/>
<sequence>MEMRANTEGRTTDGSLDDLRWGACSIQGWPDYMEDRYAICVDNKDLIVGVYDGHKGSKVSSLCASRLHAELLQARAGGLPLSDSLVKTFMAIDEKVGQDESLKYEGSTALVVVITDGKMVVANAGDCRCVLSRQGRALELSTDHHGDVGDERSRVMRAGGYVHGDRVYHGSLELGVSRAIGDFGFKTNAGLRQDEQVVIAKPEVREEEIGENDEFLVVASDGIWGSRSSDEVVDFVADRLRNGVASLSGMCRDLAESCLVSDSKHSSSRDNMTVVIVRFK</sequence>
<dbReference type="InterPro" id="IPR036457">
    <property type="entry name" value="PPM-type-like_dom_sf"/>
</dbReference>
<dbReference type="InterPro" id="IPR015655">
    <property type="entry name" value="PP2C"/>
</dbReference>
<dbReference type="OrthoDB" id="10264738at2759"/>
<dbReference type="Gramene" id="EFJ34790">
    <property type="protein sequence ID" value="EFJ34790"/>
    <property type="gene ID" value="SELMODRAFT_230326"/>
</dbReference>
<dbReference type="GO" id="GO:0007165">
    <property type="term" value="P:signal transduction"/>
    <property type="evidence" value="ECO:0000318"/>
    <property type="project" value="GO_Central"/>
</dbReference>
<reference evidence="2 3" key="1">
    <citation type="journal article" date="2011" name="Science">
        <title>The Selaginella genome identifies genetic changes associated with the evolution of vascular plants.</title>
        <authorList>
            <person name="Banks J.A."/>
            <person name="Nishiyama T."/>
            <person name="Hasebe M."/>
            <person name="Bowman J.L."/>
            <person name="Gribskov M."/>
            <person name="dePamphilis C."/>
            <person name="Albert V.A."/>
            <person name="Aono N."/>
            <person name="Aoyama T."/>
            <person name="Ambrose B.A."/>
            <person name="Ashton N.W."/>
            <person name="Axtell M.J."/>
            <person name="Barker E."/>
            <person name="Barker M.S."/>
            <person name="Bennetzen J.L."/>
            <person name="Bonawitz N.D."/>
            <person name="Chapple C."/>
            <person name="Cheng C."/>
            <person name="Correa L.G."/>
            <person name="Dacre M."/>
            <person name="DeBarry J."/>
            <person name="Dreyer I."/>
            <person name="Elias M."/>
            <person name="Engstrom E.M."/>
            <person name="Estelle M."/>
            <person name="Feng L."/>
            <person name="Finet C."/>
            <person name="Floyd S.K."/>
            <person name="Frommer W.B."/>
            <person name="Fujita T."/>
            <person name="Gramzow L."/>
            <person name="Gutensohn M."/>
            <person name="Harholt J."/>
            <person name="Hattori M."/>
            <person name="Heyl A."/>
            <person name="Hirai T."/>
            <person name="Hiwatashi Y."/>
            <person name="Ishikawa M."/>
            <person name="Iwata M."/>
            <person name="Karol K.G."/>
            <person name="Koehler B."/>
            <person name="Kolukisaoglu U."/>
            <person name="Kubo M."/>
            <person name="Kurata T."/>
            <person name="Lalonde S."/>
            <person name="Li K."/>
            <person name="Li Y."/>
            <person name="Litt A."/>
            <person name="Lyons E."/>
            <person name="Manning G."/>
            <person name="Maruyama T."/>
            <person name="Michael T.P."/>
            <person name="Mikami K."/>
            <person name="Miyazaki S."/>
            <person name="Morinaga S."/>
            <person name="Murata T."/>
            <person name="Mueller-Roeber B."/>
            <person name="Nelson D.R."/>
            <person name="Obara M."/>
            <person name="Oguri Y."/>
            <person name="Olmstead R.G."/>
            <person name="Onodera N."/>
            <person name="Petersen B.L."/>
            <person name="Pils B."/>
            <person name="Prigge M."/>
            <person name="Rensing S.A."/>
            <person name="Riano-Pachon D.M."/>
            <person name="Roberts A.W."/>
            <person name="Sato Y."/>
            <person name="Scheller H.V."/>
            <person name="Schulz B."/>
            <person name="Schulz C."/>
            <person name="Shakirov E.V."/>
            <person name="Shibagaki N."/>
            <person name="Shinohara N."/>
            <person name="Shippen D.E."/>
            <person name="Soerensen I."/>
            <person name="Sotooka R."/>
            <person name="Sugimoto N."/>
            <person name="Sugita M."/>
            <person name="Sumikawa N."/>
            <person name="Tanurdzic M."/>
            <person name="Theissen G."/>
            <person name="Ulvskov P."/>
            <person name="Wakazuki S."/>
            <person name="Weng J.K."/>
            <person name="Willats W.W."/>
            <person name="Wipf D."/>
            <person name="Wolf P.G."/>
            <person name="Yang L."/>
            <person name="Zimmer A.D."/>
            <person name="Zhu Q."/>
            <person name="Mitros T."/>
            <person name="Hellsten U."/>
            <person name="Loque D."/>
            <person name="Otillar R."/>
            <person name="Salamov A."/>
            <person name="Schmutz J."/>
            <person name="Shapiro H."/>
            <person name="Lindquist E."/>
            <person name="Lucas S."/>
            <person name="Rokhsar D."/>
            <person name="Grigoriev I.V."/>
        </authorList>
    </citation>
    <scope>NUCLEOTIDE SEQUENCE [LARGE SCALE GENOMIC DNA]</scope>
</reference>
<dbReference type="SUPFAM" id="SSF81606">
    <property type="entry name" value="PP2C-like"/>
    <property type="match status" value="1"/>
</dbReference>
<evidence type="ECO:0000313" key="3">
    <source>
        <dbReference type="Proteomes" id="UP000001514"/>
    </source>
</evidence>
<dbReference type="HOGENOM" id="CLU_013173_4_1_1"/>
<accession>D8QZF1</accession>
<protein>
    <recommendedName>
        <fullName evidence="1">PPM-type phosphatase domain-containing protein</fullName>
    </recommendedName>
</protein>
<dbReference type="SMART" id="SM00331">
    <property type="entry name" value="PP2C_SIG"/>
    <property type="match status" value="1"/>
</dbReference>
<feature type="domain" description="PPM-type phosphatase" evidence="1">
    <location>
        <begin position="20"/>
        <end position="279"/>
    </location>
</feature>
<dbReference type="Gene3D" id="3.60.40.10">
    <property type="entry name" value="PPM-type phosphatase domain"/>
    <property type="match status" value="1"/>
</dbReference>
<dbReference type="CDD" id="cd00143">
    <property type="entry name" value="PP2Cc"/>
    <property type="match status" value="1"/>
</dbReference>
<evidence type="ECO:0000259" key="1">
    <source>
        <dbReference type="PROSITE" id="PS51746"/>
    </source>
</evidence>
<dbReference type="InterPro" id="IPR001932">
    <property type="entry name" value="PPM-type_phosphatase-like_dom"/>
</dbReference>
<dbReference type="EMBL" id="GL377569">
    <property type="protein sequence ID" value="EFJ34790.1"/>
    <property type="molecule type" value="Genomic_DNA"/>
</dbReference>
<dbReference type="FunCoup" id="D8QZF1">
    <property type="interactions" value="5168"/>
</dbReference>
<dbReference type="Pfam" id="PF00481">
    <property type="entry name" value="PP2C"/>
    <property type="match status" value="1"/>
</dbReference>
<dbReference type="KEGG" id="smo:SELMODRAFT_230326"/>
<keyword evidence="3" id="KW-1185">Reference proteome</keyword>
<dbReference type="PANTHER" id="PTHR13832">
    <property type="entry name" value="PROTEIN PHOSPHATASE 2C"/>
    <property type="match status" value="1"/>
</dbReference>
<gene>
    <name evidence="2" type="ORF">SELMODRAFT_230326</name>
</gene>
<dbReference type="STRING" id="88036.D8QZF1"/>
<proteinExistence type="predicted"/>
<evidence type="ECO:0000313" key="2">
    <source>
        <dbReference type="EMBL" id="EFJ34790.1"/>
    </source>
</evidence>
<dbReference type="PANTHER" id="PTHR13832:SF580">
    <property type="entry name" value="PROTEIN PHOSPHATASE 2C 70-RELATED"/>
    <property type="match status" value="1"/>
</dbReference>
<name>D8QZF1_SELML</name>
<dbReference type="eggNOG" id="KOG0698">
    <property type="taxonomic scope" value="Eukaryota"/>
</dbReference>
<organism evidence="3">
    <name type="scientific">Selaginella moellendorffii</name>
    <name type="common">Spikemoss</name>
    <dbReference type="NCBI Taxonomy" id="88036"/>
    <lineage>
        <taxon>Eukaryota</taxon>
        <taxon>Viridiplantae</taxon>
        <taxon>Streptophyta</taxon>
        <taxon>Embryophyta</taxon>
        <taxon>Tracheophyta</taxon>
        <taxon>Lycopodiopsida</taxon>
        <taxon>Selaginellales</taxon>
        <taxon>Selaginellaceae</taxon>
        <taxon>Selaginella</taxon>
    </lineage>
</organism>